<organism evidence="1 2">
    <name type="scientific">Polycladospora coralii</name>
    <dbReference type="NCBI Taxonomy" id="2771432"/>
    <lineage>
        <taxon>Bacteria</taxon>
        <taxon>Bacillati</taxon>
        <taxon>Bacillota</taxon>
        <taxon>Bacilli</taxon>
        <taxon>Bacillales</taxon>
        <taxon>Thermoactinomycetaceae</taxon>
        <taxon>Polycladospora</taxon>
    </lineage>
</organism>
<dbReference type="GO" id="GO:0006508">
    <property type="term" value="P:proteolysis"/>
    <property type="evidence" value="ECO:0007669"/>
    <property type="project" value="UniProtKB-KW"/>
</dbReference>
<accession>A0A926RU04</accession>
<dbReference type="AlphaFoldDB" id="A0A926RU04"/>
<keyword evidence="2" id="KW-1185">Reference proteome</keyword>
<sequence>MHNKFSKLNVTHKKTDLFRVEYTEPCAIEDFSKQLALTFRNKKPQSEIVCVCIGTDRSTGDALGPITGNLLEKRASSALKIYGTLEHPVHALNLSNTIYQIRQNHPQAFVIAIDACLGHMKSIGYIQLGLGPLKPGAGVKKDLPEIGEVHITGIVNVAGFMEYFVLQNTRLNLVMKMADVISSSVIRAAHRAYMPKANPTMVR</sequence>
<keyword evidence="1" id="KW-0378">Hydrolase</keyword>
<dbReference type="SUPFAM" id="SSF53163">
    <property type="entry name" value="HybD-like"/>
    <property type="match status" value="1"/>
</dbReference>
<protein>
    <submittedName>
        <fullName evidence="1">Spore protease YyaC</fullName>
    </submittedName>
</protein>
<keyword evidence="1" id="KW-0645">Protease</keyword>
<comment type="caution">
    <text evidence="1">The sequence shown here is derived from an EMBL/GenBank/DDBJ whole genome shotgun (WGS) entry which is preliminary data.</text>
</comment>
<reference evidence="1" key="1">
    <citation type="submission" date="2020-09" db="EMBL/GenBank/DDBJ databases">
        <title>A novel bacterium of genus Hazenella, isolated from South China Sea.</title>
        <authorList>
            <person name="Huang H."/>
            <person name="Mo K."/>
            <person name="Hu Y."/>
        </authorList>
    </citation>
    <scope>NUCLEOTIDE SEQUENCE</scope>
    <source>
        <strain evidence="1">IB182357</strain>
    </source>
</reference>
<dbReference type="Pfam" id="PF06866">
    <property type="entry name" value="DUF1256"/>
    <property type="match status" value="1"/>
</dbReference>
<dbReference type="RefSeq" id="WP_191141801.1">
    <property type="nucleotide sequence ID" value="NZ_JACXAH010000008.1"/>
</dbReference>
<evidence type="ECO:0000313" key="1">
    <source>
        <dbReference type="EMBL" id="MBD1371987.1"/>
    </source>
</evidence>
<dbReference type="InterPro" id="IPR009665">
    <property type="entry name" value="YyaC"/>
</dbReference>
<proteinExistence type="predicted"/>
<dbReference type="InterPro" id="IPR023430">
    <property type="entry name" value="Pept_HybD-like_dom_sf"/>
</dbReference>
<name>A0A926RU04_9BACL</name>
<evidence type="ECO:0000313" key="2">
    <source>
        <dbReference type="Proteomes" id="UP000661691"/>
    </source>
</evidence>
<dbReference type="NCBIfam" id="TIGR02841">
    <property type="entry name" value="spore_YyaC"/>
    <property type="match status" value="1"/>
</dbReference>
<dbReference type="GO" id="GO:0008233">
    <property type="term" value="F:peptidase activity"/>
    <property type="evidence" value="ECO:0007669"/>
    <property type="project" value="UniProtKB-KW"/>
</dbReference>
<dbReference type="EMBL" id="JACXAH010000008">
    <property type="protein sequence ID" value="MBD1371987.1"/>
    <property type="molecule type" value="Genomic_DNA"/>
</dbReference>
<gene>
    <name evidence="1" type="primary">yyaC</name>
    <name evidence="1" type="ORF">IC620_06390</name>
</gene>
<dbReference type="Proteomes" id="UP000661691">
    <property type="component" value="Unassembled WGS sequence"/>
</dbReference>